<gene>
    <name evidence="2" type="ORF">O181_028207</name>
</gene>
<evidence type="ECO:0000256" key="1">
    <source>
        <dbReference type="SAM" id="MobiDB-lite"/>
    </source>
</evidence>
<name>A0A9Q3CU41_9BASI</name>
<dbReference type="EMBL" id="AVOT02009627">
    <property type="protein sequence ID" value="MBW0488492.1"/>
    <property type="molecule type" value="Genomic_DNA"/>
</dbReference>
<sequence length="130" mass="14547">MGLKCQSKFSFSSLIHFSSHNHTDFFPLHIEQNLPNPLRQDSPVPCMPHEKTPRQPTPGPSGTQWSEDLFCNKKPTFPFLILTFASSELTFPPFVEPSQHNEPPIQGPSQASEPHEDPLTCEAEPEVAPT</sequence>
<comment type="caution">
    <text evidence="2">The sequence shown here is derived from an EMBL/GenBank/DDBJ whole genome shotgun (WGS) entry which is preliminary data.</text>
</comment>
<reference evidence="2" key="1">
    <citation type="submission" date="2021-03" db="EMBL/GenBank/DDBJ databases">
        <title>Draft genome sequence of rust myrtle Austropuccinia psidii MF-1, a brazilian biotype.</title>
        <authorList>
            <person name="Quecine M.C."/>
            <person name="Pachon D.M.R."/>
            <person name="Bonatelli M.L."/>
            <person name="Correr F.H."/>
            <person name="Franceschini L.M."/>
            <person name="Leite T.F."/>
            <person name="Margarido G.R.A."/>
            <person name="Almeida C.A."/>
            <person name="Ferrarezi J.A."/>
            <person name="Labate C.A."/>
        </authorList>
    </citation>
    <scope>NUCLEOTIDE SEQUENCE</scope>
    <source>
        <strain evidence="2">MF-1</strain>
    </source>
</reference>
<organism evidence="2 3">
    <name type="scientific">Austropuccinia psidii MF-1</name>
    <dbReference type="NCBI Taxonomy" id="1389203"/>
    <lineage>
        <taxon>Eukaryota</taxon>
        <taxon>Fungi</taxon>
        <taxon>Dikarya</taxon>
        <taxon>Basidiomycota</taxon>
        <taxon>Pucciniomycotina</taxon>
        <taxon>Pucciniomycetes</taxon>
        <taxon>Pucciniales</taxon>
        <taxon>Sphaerophragmiaceae</taxon>
        <taxon>Austropuccinia</taxon>
    </lineage>
</organism>
<accession>A0A9Q3CU41</accession>
<feature type="region of interest" description="Disordered" evidence="1">
    <location>
        <begin position="34"/>
        <end position="67"/>
    </location>
</feature>
<feature type="region of interest" description="Disordered" evidence="1">
    <location>
        <begin position="92"/>
        <end position="130"/>
    </location>
</feature>
<evidence type="ECO:0000313" key="2">
    <source>
        <dbReference type="EMBL" id="MBW0488492.1"/>
    </source>
</evidence>
<keyword evidence="3" id="KW-1185">Reference proteome</keyword>
<evidence type="ECO:0000313" key="3">
    <source>
        <dbReference type="Proteomes" id="UP000765509"/>
    </source>
</evidence>
<dbReference type="AlphaFoldDB" id="A0A9Q3CU41"/>
<proteinExistence type="predicted"/>
<dbReference type="Proteomes" id="UP000765509">
    <property type="component" value="Unassembled WGS sequence"/>
</dbReference>
<protein>
    <submittedName>
        <fullName evidence="2">Uncharacterized protein</fullName>
    </submittedName>
</protein>